<accession>A0A0B6ZVW9</accession>
<evidence type="ECO:0000313" key="1">
    <source>
        <dbReference type="EMBL" id="CEK71941.1"/>
    </source>
</evidence>
<organism evidence="1">
    <name type="scientific">Arion vulgaris</name>
    <dbReference type="NCBI Taxonomy" id="1028688"/>
    <lineage>
        <taxon>Eukaryota</taxon>
        <taxon>Metazoa</taxon>
        <taxon>Spiralia</taxon>
        <taxon>Lophotrochozoa</taxon>
        <taxon>Mollusca</taxon>
        <taxon>Gastropoda</taxon>
        <taxon>Heterobranchia</taxon>
        <taxon>Euthyneura</taxon>
        <taxon>Panpulmonata</taxon>
        <taxon>Eupulmonata</taxon>
        <taxon>Stylommatophora</taxon>
        <taxon>Helicina</taxon>
        <taxon>Arionoidea</taxon>
        <taxon>Arionidae</taxon>
        <taxon>Arion</taxon>
    </lineage>
</organism>
<dbReference type="EMBL" id="HACG01025078">
    <property type="protein sequence ID" value="CEK71943.1"/>
    <property type="molecule type" value="Transcribed_RNA"/>
</dbReference>
<reference evidence="1" key="1">
    <citation type="submission" date="2014-12" db="EMBL/GenBank/DDBJ databases">
        <title>Insight into the proteome of Arion vulgaris.</title>
        <authorList>
            <person name="Aradska J."/>
            <person name="Bulat T."/>
            <person name="Smidak R."/>
            <person name="Sarate P."/>
            <person name="Gangsoo J."/>
            <person name="Sialana F."/>
            <person name="Bilban M."/>
            <person name="Lubec G."/>
        </authorList>
    </citation>
    <scope>NUCLEOTIDE SEQUENCE</scope>
    <source>
        <tissue evidence="1">Skin</tissue>
    </source>
</reference>
<dbReference type="AlphaFoldDB" id="A0A0B6ZVW9"/>
<name>A0A0B6ZVW9_9EUPU</name>
<evidence type="ECO:0000313" key="2">
    <source>
        <dbReference type="EMBL" id="CEK71943.1"/>
    </source>
</evidence>
<gene>
    <name evidence="1" type="primary">ORF80479</name>
    <name evidence="2" type="synonym">ORF80487</name>
</gene>
<proteinExistence type="predicted"/>
<protein>
    <submittedName>
        <fullName evidence="1">Uncharacterized protein</fullName>
    </submittedName>
</protein>
<sequence length="67" mass="7604">GIQLDNDAAKIRGPPTSTFHCKIQRAYCITSLVKKISGPPIFKFHCKIQRSNQHLNFHSKFRGHPTS</sequence>
<feature type="non-terminal residue" evidence="1">
    <location>
        <position position="1"/>
    </location>
</feature>
<dbReference type="EMBL" id="HACG01025076">
    <property type="protein sequence ID" value="CEK71941.1"/>
    <property type="molecule type" value="Transcribed_RNA"/>
</dbReference>